<evidence type="ECO:0000256" key="1">
    <source>
        <dbReference type="SAM" id="MobiDB-lite"/>
    </source>
</evidence>
<name>A0ABY4Q3Y8_9ACTN</name>
<feature type="compositionally biased region" description="Basic and acidic residues" evidence="1">
    <location>
        <begin position="13"/>
        <end position="23"/>
    </location>
</feature>
<evidence type="ECO:0000313" key="2">
    <source>
        <dbReference type="EMBL" id="UQT60782.1"/>
    </source>
</evidence>
<sequence length="124" mass="13275">MASEVDDEVVQESQRDTPTRDQADQLGQLLRRFAHRATSFWCADLAVPTSMTYDGTQYTLEVLTLQGVGKPAPSTVSTSTPVITGQPILASREGTLLPLAPWLLARTEPASGTVRCLTGSRAGS</sequence>
<keyword evidence="3" id="KW-1185">Reference proteome</keyword>
<dbReference type="RefSeq" id="WP_249592114.1">
    <property type="nucleotide sequence ID" value="NZ_BAAAQL010000018.1"/>
</dbReference>
<gene>
    <name evidence="2" type="ORF">M4V62_40125</name>
</gene>
<feature type="compositionally biased region" description="Acidic residues" evidence="1">
    <location>
        <begin position="1"/>
        <end position="10"/>
    </location>
</feature>
<dbReference type="EMBL" id="CP097289">
    <property type="protein sequence ID" value="UQT60782.1"/>
    <property type="molecule type" value="Genomic_DNA"/>
</dbReference>
<accession>A0ABY4Q3Y8</accession>
<dbReference type="Proteomes" id="UP000829992">
    <property type="component" value="Chromosome"/>
</dbReference>
<organism evidence="2 3">
    <name type="scientific">Streptomyces durmitorensis</name>
    <dbReference type="NCBI Taxonomy" id="319947"/>
    <lineage>
        <taxon>Bacteria</taxon>
        <taxon>Bacillati</taxon>
        <taxon>Actinomycetota</taxon>
        <taxon>Actinomycetes</taxon>
        <taxon>Kitasatosporales</taxon>
        <taxon>Streptomycetaceae</taxon>
        <taxon>Streptomyces</taxon>
    </lineage>
</organism>
<feature type="region of interest" description="Disordered" evidence="1">
    <location>
        <begin position="1"/>
        <end position="24"/>
    </location>
</feature>
<proteinExistence type="predicted"/>
<reference evidence="2 3" key="1">
    <citation type="submission" date="2022-05" db="EMBL/GenBank/DDBJ databases">
        <authorList>
            <person name="Zhou X."/>
            <person name="Li K."/>
            <person name="Man Y."/>
        </authorList>
    </citation>
    <scope>NUCLEOTIDE SEQUENCE [LARGE SCALE GENOMIC DNA]</scope>
    <source>
        <strain evidence="2 3">MS405</strain>
    </source>
</reference>
<evidence type="ECO:0000313" key="3">
    <source>
        <dbReference type="Proteomes" id="UP000829992"/>
    </source>
</evidence>
<protein>
    <submittedName>
        <fullName evidence="2">Uncharacterized protein</fullName>
    </submittedName>
</protein>